<reference evidence="1 2" key="1">
    <citation type="submission" date="2009-07" db="EMBL/GenBank/DDBJ databases">
        <authorList>
            <person name="Madupu R."/>
            <person name="Durkin A.S."/>
            <person name="Torralba M."/>
            <person name="Methe B."/>
            <person name="Sutton G.G."/>
            <person name="Strausberg R.L."/>
            <person name="Nelson K.E."/>
        </authorList>
    </citation>
    <scope>NUCLEOTIDE SEQUENCE [LARGE SCALE GENOMIC DNA]</scope>
    <source>
        <strain evidence="1 2">SK82</strain>
    </source>
</reference>
<keyword evidence="2" id="KW-1185">Reference proteome</keyword>
<gene>
    <name evidence="1" type="ORF">ACIRA0001_0968</name>
</gene>
<accession>A0ABP2GPJ3</accession>
<evidence type="ECO:0000313" key="2">
    <source>
        <dbReference type="Proteomes" id="UP000018419"/>
    </source>
</evidence>
<dbReference type="Proteomes" id="UP000018419">
    <property type="component" value="Unassembled WGS sequence"/>
</dbReference>
<proteinExistence type="predicted"/>
<dbReference type="EMBL" id="ACVR01000020">
    <property type="protein sequence ID" value="EET83268.1"/>
    <property type="molecule type" value="Genomic_DNA"/>
</dbReference>
<name>A0ABP2GPJ3_ACIRA</name>
<protein>
    <submittedName>
        <fullName evidence="1">Uncharacterized protein</fullName>
    </submittedName>
</protein>
<organism evidence="1 2">
    <name type="scientific">Acinetobacter radioresistens SK82</name>
    <dbReference type="NCBI Taxonomy" id="596318"/>
    <lineage>
        <taxon>Bacteria</taxon>
        <taxon>Pseudomonadati</taxon>
        <taxon>Pseudomonadota</taxon>
        <taxon>Gammaproteobacteria</taxon>
        <taxon>Moraxellales</taxon>
        <taxon>Moraxellaceae</taxon>
        <taxon>Acinetobacter</taxon>
    </lineage>
</organism>
<comment type="caution">
    <text evidence="1">The sequence shown here is derived from an EMBL/GenBank/DDBJ whole genome shotgun (WGS) entry which is preliminary data.</text>
</comment>
<sequence length="40" mass="4698">MMLLRQTRYSVALKMQRKITENTGKGKRIVCIQMSSEYFG</sequence>
<evidence type="ECO:0000313" key="1">
    <source>
        <dbReference type="EMBL" id="EET83268.1"/>
    </source>
</evidence>